<dbReference type="OrthoDB" id="3403133at2"/>
<dbReference type="AlphaFoldDB" id="A0A6N7L2X5"/>
<dbReference type="InterPro" id="IPR048000">
    <property type="entry name" value="TnsA-like"/>
</dbReference>
<dbReference type="EMBL" id="WBOF01000002">
    <property type="protein sequence ID" value="MQS16153.1"/>
    <property type="molecule type" value="Genomic_DNA"/>
</dbReference>
<proteinExistence type="predicted"/>
<dbReference type="RefSeq" id="WP_153466890.1">
    <property type="nucleotide sequence ID" value="NZ_WBOF01000002.1"/>
</dbReference>
<dbReference type="EMBL" id="WBOF01000008">
    <property type="protein sequence ID" value="MQS17928.1"/>
    <property type="molecule type" value="Genomic_DNA"/>
</dbReference>
<keyword evidence="1" id="KW-0540">Nuclease</keyword>
<keyword evidence="1" id="KW-0378">Hydrolase</keyword>
<accession>A0A6N7L2X5</accession>
<gene>
    <name evidence="1" type="ORF">F7Q99_28970</name>
    <name evidence="2" type="ORF">F7Q99_38505</name>
    <name evidence="3" type="ORF">F7Q99_38735</name>
</gene>
<keyword evidence="4" id="KW-1185">Reference proteome</keyword>
<comment type="caution">
    <text evidence="1">The sequence shown here is derived from an EMBL/GenBank/DDBJ whole genome shotgun (WGS) entry which is preliminary data.</text>
</comment>
<sequence length="283" mass="32154">MSFRTGPAIRSDACDLTALISTFTGDGDHRRRLVLDASWPRRWSTTWLFDGGQVVWPVRDLESVPVLDSQPVRRFTWRARQRHRPGLEPMISTGRQHGFESLEERDLLRALDFLRAREVLPQPFRLDFEHTGGRAAHIPDFLALMPDGNWLFDVRPAALVRDEDARKFAATREVATAAGWHYTVVTGWRPHVVGVLDALSARRRPRKDLLGLHGELLDAVAEGPLRFGELVESTDWPELARAEAVHLLWHRRLGVDLGEPLGDRSPVWLAGQQPMIPSQGRRQ</sequence>
<evidence type="ECO:0000313" key="4">
    <source>
        <dbReference type="Proteomes" id="UP000450000"/>
    </source>
</evidence>
<evidence type="ECO:0000313" key="3">
    <source>
        <dbReference type="EMBL" id="MQS17971.1"/>
    </source>
</evidence>
<protein>
    <submittedName>
        <fullName evidence="1">TnsA-like heteromeric transposase endonuclease subunit</fullName>
    </submittedName>
</protein>
<dbReference type="GO" id="GO:0004519">
    <property type="term" value="F:endonuclease activity"/>
    <property type="evidence" value="ECO:0007669"/>
    <property type="project" value="UniProtKB-KW"/>
</dbReference>
<keyword evidence="1" id="KW-0255">Endonuclease</keyword>
<reference evidence="1 4" key="1">
    <citation type="submission" date="2019-09" db="EMBL/GenBank/DDBJ databases">
        <title>Genome Sequences of Streptomyces kaniharaensis ATCC 21070.</title>
        <authorList>
            <person name="Zhu W."/>
            <person name="De Crecy-Lagard V."/>
            <person name="Richards N.G."/>
        </authorList>
    </citation>
    <scope>NUCLEOTIDE SEQUENCE [LARGE SCALE GENOMIC DNA]</scope>
    <source>
        <strain evidence="1 4">SF-557</strain>
    </source>
</reference>
<evidence type="ECO:0000313" key="1">
    <source>
        <dbReference type="EMBL" id="MQS16153.1"/>
    </source>
</evidence>
<dbReference type="NCBIfam" id="NF033179">
    <property type="entry name" value="TnsA_like_Actin"/>
    <property type="match status" value="1"/>
</dbReference>
<name>A0A6N7L2X5_9ACTN</name>
<evidence type="ECO:0000313" key="2">
    <source>
        <dbReference type="EMBL" id="MQS17928.1"/>
    </source>
</evidence>
<dbReference type="EMBL" id="WBOF01000008">
    <property type="protein sequence ID" value="MQS17971.1"/>
    <property type="molecule type" value="Genomic_DNA"/>
</dbReference>
<dbReference type="Proteomes" id="UP000450000">
    <property type="component" value="Unassembled WGS sequence"/>
</dbReference>
<organism evidence="1 4">
    <name type="scientific">Streptomyces kaniharaensis</name>
    <dbReference type="NCBI Taxonomy" id="212423"/>
    <lineage>
        <taxon>Bacteria</taxon>
        <taxon>Bacillati</taxon>
        <taxon>Actinomycetota</taxon>
        <taxon>Actinomycetes</taxon>
        <taxon>Kitasatosporales</taxon>
        <taxon>Streptomycetaceae</taxon>
        <taxon>Streptomyces</taxon>
    </lineage>
</organism>